<organism evidence="2">
    <name type="scientific">Rhizophora mucronata</name>
    <name type="common">Asiatic mangrove</name>
    <dbReference type="NCBI Taxonomy" id="61149"/>
    <lineage>
        <taxon>Eukaryota</taxon>
        <taxon>Viridiplantae</taxon>
        <taxon>Streptophyta</taxon>
        <taxon>Embryophyta</taxon>
        <taxon>Tracheophyta</taxon>
        <taxon>Spermatophyta</taxon>
        <taxon>Magnoliopsida</taxon>
        <taxon>eudicotyledons</taxon>
        <taxon>Gunneridae</taxon>
        <taxon>Pentapetalae</taxon>
        <taxon>rosids</taxon>
        <taxon>fabids</taxon>
        <taxon>Malpighiales</taxon>
        <taxon>Rhizophoraceae</taxon>
        <taxon>Rhizophora</taxon>
    </lineage>
</organism>
<reference evidence="2" key="1">
    <citation type="submission" date="2018-02" db="EMBL/GenBank/DDBJ databases">
        <title>Rhizophora mucronata_Transcriptome.</title>
        <authorList>
            <person name="Meera S.P."/>
            <person name="Sreeshan A."/>
            <person name="Augustine A."/>
        </authorList>
    </citation>
    <scope>NUCLEOTIDE SEQUENCE</scope>
    <source>
        <tissue evidence="2">Leaf</tissue>
    </source>
</reference>
<evidence type="ECO:0000313" key="2">
    <source>
        <dbReference type="EMBL" id="MBX50935.1"/>
    </source>
</evidence>
<dbReference type="EMBL" id="GGEC01070451">
    <property type="protein sequence ID" value="MBX50935.1"/>
    <property type="molecule type" value="Transcribed_RNA"/>
</dbReference>
<protein>
    <submittedName>
        <fullName evidence="2">Uncharacterized protein</fullName>
    </submittedName>
</protein>
<keyword evidence="1" id="KW-1133">Transmembrane helix</keyword>
<accession>A0A2P2P851</accession>
<feature type="transmembrane region" description="Helical" evidence="1">
    <location>
        <begin position="54"/>
        <end position="74"/>
    </location>
</feature>
<dbReference type="AlphaFoldDB" id="A0A2P2P851"/>
<keyword evidence="1" id="KW-0812">Transmembrane</keyword>
<sequence>MLQSYPPLFASPSCFDFFLFNLVMPRLCHLSCHHNSARYHIACPMSVQVYTSAYTYLLFYFISFCPFLVISFLFPSCRLLWI</sequence>
<name>A0A2P2P851_RHIMU</name>
<proteinExistence type="predicted"/>
<keyword evidence="1" id="KW-0472">Membrane</keyword>
<evidence type="ECO:0000256" key="1">
    <source>
        <dbReference type="SAM" id="Phobius"/>
    </source>
</evidence>